<keyword evidence="2" id="KW-1185">Reference proteome</keyword>
<protein>
    <submittedName>
        <fullName evidence="1">Uncharacterized protein</fullName>
    </submittedName>
</protein>
<reference evidence="1" key="1">
    <citation type="journal article" date="2020" name="Stud. Mycol.">
        <title>101 Dothideomycetes genomes: a test case for predicting lifestyles and emergence of pathogens.</title>
        <authorList>
            <person name="Haridas S."/>
            <person name="Albert R."/>
            <person name="Binder M."/>
            <person name="Bloem J."/>
            <person name="Labutti K."/>
            <person name="Salamov A."/>
            <person name="Andreopoulos B."/>
            <person name="Baker S."/>
            <person name="Barry K."/>
            <person name="Bills G."/>
            <person name="Bluhm B."/>
            <person name="Cannon C."/>
            <person name="Castanera R."/>
            <person name="Culley D."/>
            <person name="Daum C."/>
            <person name="Ezra D."/>
            <person name="Gonzalez J."/>
            <person name="Henrissat B."/>
            <person name="Kuo A."/>
            <person name="Liang C."/>
            <person name="Lipzen A."/>
            <person name="Lutzoni F."/>
            <person name="Magnuson J."/>
            <person name="Mondo S."/>
            <person name="Nolan M."/>
            <person name="Ohm R."/>
            <person name="Pangilinan J."/>
            <person name="Park H.-J."/>
            <person name="Ramirez L."/>
            <person name="Alfaro M."/>
            <person name="Sun H."/>
            <person name="Tritt A."/>
            <person name="Yoshinaga Y."/>
            <person name="Zwiers L.-H."/>
            <person name="Turgeon B."/>
            <person name="Goodwin S."/>
            <person name="Spatafora J."/>
            <person name="Crous P."/>
            <person name="Grigoriev I."/>
        </authorList>
    </citation>
    <scope>NUCLEOTIDE SEQUENCE</scope>
    <source>
        <strain evidence="1">CBS 675.92</strain>
    </source>
</reference>
<sequence>MSSSKISTSLANEHLMKPSFFVKTVRLDNETKRFIVGDLRPLDTMDNTVENDPEDKTFNLLLADLREIAKSVYFINTDVTRVWIQSRCMDEIEFFAEVGEYPARLRGSTQGDPRSVKASSHPEAIRMLNEQLSDRIFKLPTTQFDRYAVRIEKPDSRIMVNETLSLNHPESDWVTKSWIKMSEYDLDGTSSGQIDRQSDMLNPTPLGNSYTVAIARHLFLEHGKRLKKLGHILKGGAPKTYLVEGELRDGKWTVSVTPLTQKKGKELPEPGQSIKVGPGSDDLIGALSALAKLVVGKDGK</sequence>
<dbReference type="EMBL" id="ML976997">
    <property type="protein sequence ID" value="KAF1954890.1"/>
    <property type="molecule type" value="Genomic_DNA"/>
</dbReference>
<dbReference type="AlphaFoldDB" id="A0A6A5TSD1"/>
<dbReference type="Proteomes" id="UP000800035">
    <property type="component" value="Unassembled WGS sequence"/>
</dbReference>
<evidence type="ECO:0000313" key="1">
    <source>
        <dbReference type="EMBL" id="KAF1954890.1"/>
    </source>
</evidence>
<accession>A0A6A5TSD1</accession>
<organism evidence="1 2">
    <name type="scientific">Byssothecium circinans</name>
    <dbReference type="NCBI Taxonomy" id="147558"/>
    <lineage>
        <taxon>Eukaryota</taxon>
        <taxon>Fungi</taxon>
        <taxon>Dikarya</taxon>
        <taxon>Ascomycota</taxon>
        <taxon>Pezizomycotina</taxon>
        <taxon>Dothideomycetes</taxon>
        <taxon>Pleosporomycetidae</taxon>
        <taxon>Pleosporales</taxon>
        <taxon>Massarineae</taxon>
        <taxon>Massarinaceae</taxon>
        <taxon>Byssothecium</taxon>
    </lineage>
</organism>
<proteinExistence type="predicted"/>
<evidence type="ECO:0000313" key="2">
    <source>
        <dbReference type="Proteomes" id="UP000800035"/>
    </source>
</evidence>
<gene>
    <name evidence="1" type="ORF">CC80DRAFT_506125</name>
</gene>
<name>A0A6A5TSD1_9PLEO</name>